<accession>A0A2P2N9S9</accession>
<evidence type="ECO:0000256" key="1">
    <source>
        <dbReference type="SAM" id="MobiDB-lite"/>
    </source>
</evidence>
<dbReference type="EMBL" id="GGEC01058753">
    <property type="protein sequence ID" value="MBX39237.1"/>
    <property type="molecule type" value="Transcribed_RNA"/>
</dbReference>
<dbReference type="AlphaFoldDB" id="A0A2P2N9S9"/>
<evidence type="ECO:0000313" key="2">
    <source>
        <dbReference type="EMBL" id="MBX39237.1"/>
    </source>
</evidence>
<protein>
    <submittedName>
        <fullName evidence="2">Uncharacterized protein</fullName>
    </submittedName>
</protein>
<name>A0A2P2N9S9_RHIMU</name>
<proteinExistence type="predicted"/>
<sequence>MSITWRRENSGMSRSSEKCSGKKCRKVTIFTRQNKHIWSCL</sequence>
<organism evidence="2">
    <name type="scientific">Rhizophora mucronata</name>
    <name type="common">Asiatic mangrove</name>
    <dbReference type="NCBI Taxonomy" id="61149"/>
    <lineage>
        <taxon>Eukaryota</taxon>
        <taxon>Viridiplantae</taxon>
        <taxon>Streptophyta</taxon>
        <taxon>Embryophyta</taxon>
        <taxon>Tracheophyta</taxon>
        <taxon>Spermatophyta</taxon>
        <taxon>Magnoliopsida</taxon>
        <taxon>eudicotyledons</taxon>
        <taxon>Gunneridae</taxon>
        <taxon>Pentapetalae</taxon>
        <taxon>rosids</taxon>
        <taxon>fabids</taxon>
        <taxon>Malpighiales</taxon>
        <taxon>Rhizophoraceae</taxon>
        <taxon>Rhizophora</taxon>
    </lineage>
</organism>
<reference evidence="2" key="1">
    <citation type="submission" date="2018-02" db="EMBL/GenBank/DDBJ databases">
        <title>Rhizophora mucronata_Transcriptome.</title>
        <authorList>
            <person name="Meera S.P."/>
            <person name="Sreeshan A."/>
            <person name="Augustine A."/>
        </authorList>
    </citation>
    <scope>NUCLEOTIDE SEQUENCE</scope>
    <source>
        <tissue evidence="2">Leaf</tissue>
    </source>
</reference>
<feature type="region of interest" description="Disordered" evidence="1">
    <location>
        <begin position="1"/>
        <end position="20"/>
    </location>
</feature>